<evidence type="ECO:0000313" key="4">
    <source>
        <dbReference type="Proteomes" id="UP000224607"/>
    </source>
</evidence>
<dbReference type="Proteomes" id="UP000224607">
    <property type="component" value="Unassembled WGS sequence"/>
</dbReference>
<dbReference type="OrthoDB" id="6505738at2"/>
<proteinExistence type="predicted"/>
<organism evidence="2 3">
    <name type="scientific">Xenorhabdus mauleonii</name>
    <dbReference type="NCBI Taxonomy" id="351675"/>
    <lineage>
        <taxon>Bacteria</taxon>
        <taxon>Pseudomonadati</taxon>
        <taxon>Pseudomonadota</taxon>
        <taxon>Gammaproteobacteria</taxon>
        <taxon>Enterobacterales</taxon>
        <taxon>Morganellaceae</taxon>
        <taxon>Xenorhabdus</taxon>
    </lineage>
</organism>
<sequence>MPTLFIDLLIKPRKRFTIKTDQQEALVQSLVLYVQNQYSSQSDWSLYKYGKSFGCLCSVDAVQFINWLENLEYNNRIDEILKITKPYLRIKENIPQLTVYIPLNWYCIALNPVRDQVRKLWLSSATSTALTETSPILSVPTLLPFDYYILCEGRAIPNSWQHHFEKCLRIGIPFIVLWHYRPKQKSYSHRYDILFSWEPFINSHPHIFYNKKYPDIEKVITRRISQMIKNYNKKKGFEKSMLQGGIVNGQVSILKLNFEAAQQLMFELVNMLQRLIIDMEEKIEIGDKLNEKKAY</sequence>
<keyword evidence="4" id="KW-1185">Reference proteome</keyword>
<reference evidence="3" key="2">
    <citation type="submission" date="2016-10" db="EMBL/GenBank/DDBJ databases">
        <authorList>
            <person name="Varghese N."/>
            <person name="Submissions S."/>
        </authorList>
    </citation>
    <scope>NUCLEOTIDE SEQUENCE [LARGE SCALE GENOMIC DNA]</scope>
    <source>
        <strain evidence="3">DSM 17908</strain>
    </source>
</reference>
<dbReference type="Proteomes" id="UP000198919">
    <property type="component" value="Unassembled WGS sequence"/>
</dbReference>
<dbReference type="AlphaFoldDB" id="A0A1I3V1H8"/>
<evidence type="ECO:0000313" key="2">
    <source>
        <dbReference type="EMBL" id="SFJ89524.1"/>
    </source>
</evidence>
<gene>
    <name evidence="2" type="ORF">SAMN05421680_11926</name>
    <name evidence="1" type="ORF">Xmau_03821</name>
</gene>
<protein>
    <submittedName>
        <fullName evidence="2">Uncharacterized protein</fullName>
    </submittedName>
</protein>
<dbReference type="RefSeq" id="WP_092512760.1">
    <property type="nucleotide sequence ID" value="NZ_CAWNQB010000013.1"/>
</dbReference>
<name>A0A1I3V1H8_9GAMM</name>
<evidence type="ECO:0000313" key="3">
    <source>
        <dbReference type="Proteomes" id="UP000198919"/>
    </source>
</evidence>
<reference evidence="1 4" key="3">
    <citation type="journal article" date="2017" name="Nat. Microbiol.">
        <title>Natural product diversity associated with the nematode symbionts Photorhabdus and Xenorhabdus.</title>
        <authorList>
            <person name="Tobias N.J."/>
            <person name="Wolff H."/>
            <person name="Djahanschiri B."/>
            <person name="Grundmann F."/>
            <person name="Kronenwerth M."/>
            <person name="Shi Y.M."/>
            <person name="Simonyi S."/>
            <person name="Grun P."/>
            <person name="Shapiro-Ilan D."/>
            <person name="Pidot S.J."/>
            <person name="Stinear T.P."/>
            <person name="Ebersberger I."/>
            <person name="Bode H.B."/>
        </authorList>
    </citation>
    <scope>NUCLEOTIDE SEQUENCE [LARGE SCALE GENOMIC DNA]</scope>
    <source>
        <strain evidence="1 4">DSM 17908</strain>
    </source>
</reference>
<accession>A0A1I3V1H8</accession>
<evidence type="ECO:0000313" key="1">
    <source>
        <dbReference type="EMBL" id="PHM37604.1"/>
    </source>
</evidence>
<dbReference type="EMBL" id="FORG01000019">
    <property type="protein sequence ID" value="SFJ89524.1"/>
    <property type="molecule type" value="Genomic_DNA"/>
</dbReference>
<dbReference type="EMBL" id="NITY01000020">
    <property type="protein sequence ID" value="PHM37604.1"/>
    <property type="molecule type" value="Genomic_DNA"/>
</dbReference>
<reference evidence="2" key="1">
    <citation type="submission" date="2016-10" db="EMBL/GenBank/DDBJ databases">
        <authorList>
            <person name="de Groot N.N."/>
        </authorList>
    </citation>
    <scope>NUCLEOTIDE SEQUENCE [LARGE SCALE GENOMIC DNA]</scope>
    <source>
        <strain evidence="2">DSM 17908</strain>
    </source>
</reference>